<feature type="transmembrane region" description="Helical" evidence="2">
    <location>
        <begin position="248"/>
        <end position="274"/>
    </location>
</feature>
<feature type="chain" id="PRO_5041423533" description="Mid2 domain-containing protein" evidence="3">
    <location>
        <begin position="20"/>
        <end position="330"/>
    </location>
</feature>
<dbReference type="EMBL" id="JAULSV010000002">
    <property type="protein sequence ID" value="KAK0653032.1"/>
    <property type="molecule type" value="Genomic_DNA"/>
</dbReference>
<evidence type="ECO:0000256" key="3">
    <source>
        <dbReference type="SAM" id="SignalP"/>
    </source>
</evidence>
<keyword evidence="5" id="KW-1185">Reference proteome</keyword>
<evidence type="ECO:0000256" key="2">
    <source>
        <dbReference type="SAM" id="Phobius"/>
    </source>
</evidence>
<evidence type="ECO:0000313" key="4">
    <source>
        <dbReference type="EMBL" id="KAK0653032.1"/>
    </source>
</evidence>
<feature type="region of interest" description="Disordered" evidence="1">
    <location>
        <begin position="285"/>
        <end position="330"/>
    </location>
</feature>
<comment type="caution">
    <text evidence="4">The sequence shown here is derived from an EMBL/GenBank/DDBJ whole genome shotgun (WGS) entry which is preliminary data.</text>
</comment>
<keyword evidence="2" id="KW-0812">Transmembrane</keyword>
<evidence type="ECO:0000313" key="5">
    <source>
        <dbReference type="Proteomes" id="UP001174936"/>
    </source>
</evidence>
<protein>
    <recommendedName>
        <fullName evidence="6">Mid2 domain-containing protein</fullName>
    </recommendedName>
</protein>
<feature type="signal peptide" evidence="3">
    <location>
        <begin position="1"/>
        <end position="19"/>
    </location>
</feature>
<accession>A0AA40CWA8</accession>
<gene>
    <name evidence="4" type="ORF">B0T16DRAFT_455343</name>
</gene>
<feature type="compositionally biased region" description="Basic and acidic residues" evidence="1">
    <location>
        <begin position="319"/>
        <end position="330"/>
    </location>
</feature>
<feature type="region of interest" description="Disordered" evidence="1">
    <location>
        <begin position="31"/>
        <end position="59"/>
    </location>
</feature>
<keyword evidence="3" id="KW-0732">Signal</keyword>
<evidence type="ECO:0008006" key="6">
    <source>
        <dbReference type="Google" id="ProtNLM"/>
    </source>
</evidence>
<organism evidence="4 5">
    <name type="scientific">Cercophora newfieldiana</name>
    <dbReference type="NCBI Taxonomy" id="92897"/>
    <lineage>
        <taxon>Eukaryota</taxon>
        <taxon>Fungi</taxon>
        <taxon>Dikarya</taxon>
        <taxon>Ascomycota</taxon>
        <taxon>Pezizomycotina</taxon>
        <taxon>Sordariomycetes</taxon>
        <taxon>Sordariomycetidae</taxon>
        <taxon>Sordariales</taxon>
        <taxon>Lasiosphaeriaceae</taxon>
        <taxon>Cercophora</taxon>
    </lineage>
</organism>
<proteinExistence type="predicted"/>
<keyword evidence="2" id="KW-0472">Membrane</keyword>
<name>A0AA40CWA8_9PEZI</name>
<reference evidence="4" key="1">
    <citation type="submission" date="2023-06" db="EMBL/GenBank/DDBJ databases">
        <title>Genome-scale phylogeny and comparative genomics of the fungal order Sordariales.</title>
        <authorList>
            <consortium name="Lawrence Berkeley National Laboratory"/>
            <person name="Hensen N."/>
            <person name="Bonometti L."/>
            <person name="Westerberg I."/>
            <person name="Brannstrom I.O."/>
            <person name="Guillou S."/>
            <person name="Cros-Aarteil S."/>
            <person name="Calhoun S."/>
            <person name="Haridas S."/>
            <person name="Kuo A."/>
            <person name="Mondo S."/>
            <person name="Pangilinan J."/>
            <person name="Riley R."/>
            <person name="Labutti K."/>
            <person name="Andreopoulos B."/>
            <person name="Lipzen A."/>
            <person name="Chen C."/>
            <person name="Yanf M."/>
            <person name="Daum C."/>
            <person name="Ng V."/>
            <person name="Clum A."/>
            <person name="Steindorff A."/>
            <person name="Ohm R."/>
            <person name="Martin F."/>
            <person name="Silar P."/>
            <person name="Natvig D."/>
            <person name="Lalanne C."/>
            <person name="Gautier V."/>
            <person name="Ament-Velasquez S.L."/>
            <person name="Kruys A."/>
            <person name="Hutchinson M.I."/>
            <person name="Powell A.J."/>
            <person name="Barry K."/>
            <person name="Miller A.N."/>
            <person name="Grigoriev I.V."/>
            <person name="Debuchy R."/>
            <person name="Gladieux P."/>
            <person name="Thoren M.H."/>
            <person name="Johannesson H."/>
        </authorList>
    </citation>
    <scope>NUCLEOTIDE SEQUENCE</scope>
    <source>
        <strain evidence="4">SMH2532-1</strain>
    </source>
</reference>
<keyword evidence="2" id="KW-1133">Transmembrane helix</keyword>
<dbReference type="Proteomes" id="UP001174936">
    <property type="component" value="Unassembled WGS sequence"/>
</dbReference>
<sequence length="330" mass="35222">MRPTILALAASSCLASAHLAKWGGYQGSVVEPTEPAGSNHDAANGWTPKPTDAPGNPSPGAVLDLFKRRSLWKRQATNNTWLNDKTCGWFPGTLSAPLTCDSGSSCTTDISNIVGCAAGTSMPFWQACYDYNAFQRGVCDDVGPQTGCCQSSQYGACATFLWPGEHPASMFRCMEKPTVIMMRTEPVLVTTTTSTSTSTSTYTPTVTETAMETNTAWTTSWETVVESSTQVTLTSRDIGDGSNGRERIGVIIGAVLGSVVGLICIFFVIIIIVLRRDPQWRANMGKSRVKATPTPAPPYAVEDPERAGQESPQGAFRMETVKGKGGDPSV</sequence>
<evidence type="ECO:0000256" key="1">
    <source>
        <dbReference type="SAM" id="MobiDB-lite"/>
    </source>
</evidence>
<dbReference type="AlphaFoldDB" id="A0AA40CWA8"/>